<evidence type="ECO:0000256" key="1">
    <source>
        <dbReference type="SAM" id="Coils"/>
    </source>
</evidence>
<keyword evidence="1" id="KW-0175">Coiled coil</keyword>
<sequence>MASSFLCPPNSDSLSDEVIGNVVQRVGSIFTNDNDDRGQVSRSTHSRQAYSSNRVLVDSYSATGSGAHSMINQLPSESVVGRKRLPDLADVPRQPNGEVASYTAEEALTKARKMKVPASRRERCRINQARYRMRQRHREEELDKGIRQVEEQIQELETQRQNIMMCATTNESMWSIATEYFRLFRYGYLAPMTVPELSSAASSGWLRTHPAKQAHAQLDYLRAAMAPDVTDGNVSGAEALLENWKLLSLHHSDVQLQLKRLDQVGQDSLLASTATSVIITENTLRDVYPHLAGSLLEAKLLNQRLVMRGSVRFYWDASCGRVGRIESKVDVLTPMLELLGNLEEVACVFEKALITPDGRIVVKEDAIE</sequence>
<dbReference type="OrthoDB" id="108791at2759"/>
<organism evidence="2 3">
    <name type="scientific">Phytophthora pseudosyringae</name>
    <dbReference type="NCBI Taxonomy" id="221518"/>
    <lineage>
        <taxon>Eukaryota</taxon>
        <taxon>Sar</taxon>
        <taxon>Stramenopiles</taxon>
        <taxon>Oomycota</taxon>
        <taxon>Peronosporomycetes</taxon>
        <taxon>Peronosporales</taxon>
        <taxon>Peronosporaceae</taxon>
        <taxon>Phytophthora</taxon>
    </lineage>
</organism>
<dbReference type="CDD" id="cd14686">
    <property type="entry name" value="bZIP"/>
    <property type="match status" value="1"/>
</dbReference>
<gene>
    <name evidence="2" type="ORF">PHYPSEUDO_014966</name>
</gene>
<protein>
    <recommendedName>
        <fullName evidence="4">BZIP domain-containing protein</fullName>
    </recommendedName>
</protein>
<accession>A0A8T1V3L5</accession>
<evidence type="ECO:0008006" key="4">
    <source>
        <dbReference type="Google" id="ProtNLM"/>
    </source>
</evidence>
<evidence type="ECO:0000313" key="3">
    <source>
        <dbReference type="Proteomes" id="UP000694044"/>
    </source>
</evidence>
<keyword evidence="3" id="KW-1185">Reference proteome</keyword>
<name>A0A8T1V3L5_9STRA</name>
<feature type="coiled-coil region" evidence="1">
    <location>
        <begin position="139"/>
        <end position="166"/>
    </location>
</feature>
<dbReference type="Proteomes" id="UP000694044">
    <property type="component" value="Unassembled WGS sequence"/>
</dbReference>
<dbReference type="AlphaFoldDB" id="A0A8T1V3L5"/>
<reference evidence="2" key="1">
    <citation type="submission" date="2021-02" db="EMBL/GenBank/DDBJ databases">
        <authorList>
            <person name="Palmer J.M."/>
        </authorList>
    </citation>
    <scope>NUCLEOTIDE SEQUENCE</scope>
    <source>
        <strain evidence="2">SCRP734</strain>
    </source>
</reference>
<dbReference type="EMBL" id="JAGDFM010000893">
    <property type="protein sequence ID" value="KAG7375867.1"/>
    <property type="molecule type" value="Genomic_DNA"/>
</dbReference>
<proteinExistence type="predicted"/>
<comment type="caution">
    <text evidence="2">The sequence shown here is derived from an EMBL/GenBank/DDBJ whole genome shotgun (WGS) entry which is preliminary data.</text>
</comment>
<evidence type="ECO:0000313" key="2">
    <source>
        <dbReference type="EMBL" id="KAG7375867.1"/>
    </source>
</evidence>